<evidence type="ECO:0000256" key="1">
    <source>
        <dbReference type="ARBA" id="ARBA00004606"/>
    </source>
</evidence>
<accession>A0A2I0BA04</accession>
<evidence type="ECO:0000313" key="7">
    <source>
        <dbReference type="EMBL" id="PKA64614.1"/>
    </source>
</evidence>
<keyword evidence="3" id="KW-0808">Transferase</keyword>
<dbReference type="STRING" id="1088818.A0A2I0BA04"/>
<feature type="region of interest" description="Disordered" evidence="6">
    <location>
        <begin position="1"/>
        <end position="22"/>
    </location>
</feature>
<protein>
    <submittedName>
        <fullName evidence="7">Uncharacterized protein</fullName>
    </submittedName>
</protein>
<evidence type="ECO:0000256" key="3">
    <source>
        <dbReference type="ARBA" id="ARBA00022679"/>
    </source>
</evidence>
<dbReference type="PANTHER" id="PTHR45719">
    <property type="entry name" value="GLYCOSYLTRANSFERASE"/>
    <property type="match status" value="1"/>
</dbReference>
<sequence>MGLLNSPNHPASPISQLQVPSPPRVAADHRIAKLAYSISGSKGEVDRLWRTLQALYHPRNLYLLHLDLESPATERLELASRVRSNDVLAELGNVHVMMKANMVTYRGPTMVANTLHSCAVLLRMSKE</sequence>
<evidence type="ECO:0000256" key="4">
    <source>
        <dbReference type="ARBA" id="ARBA00023136"/>
    </source>
</evidence>
<proteinExistence type="predicted"/>
<keyword evidence="4" id="KW-0472">Membrane</keyword>
<keyword evidence="5" id="KW-0325">Glycoprotein</keyword>
<dbReference type="InterPro" id="IPR044610">
    <property type="entry name" value="GLCAT14A/B/C"/>
</dbReference>
<gene>
    <name evidence="7" type="ORF">AXF42_Ash007360</name>
</gene>
<dbReference type="Pfam" id="PF02485">
    <property type="entry name" value="Branch"/>
    <property type="match status" value="1"/>
</dbReference>
<dbReference type="GO" id="GO:0015020">
    <property type="term" value="F:glucuronosyltransferase activity"/>
    <property type="evidence" value="ECO:0007669"/>
    <property type="project" value="InterPro"/>
</dbReference>
<dbReference type="PANTHER" id="PTHR45719:SF7">
    <property type="entry name" value="OS01G0201100 PROTEIN"/>
    <property type="match status" value="1"/>
</dbReference>
<evidence type="ECO:0000256" key="6">
    <source>
        <dbReference type="SAM" id="MobiDB-lite"/>
    </source>
</evidence>
<evidence type="ECO:0000256" key="5">
    <source>
        <dbReference type="ARBA" id="ARBA00023180"/>
    </source>
</evidence>
<evidence type="ECO:0000256" key="2">
    <source>
        <dbReference type="ARBA" id="ARBA00022676"/>
    </source>
</evidence>
<dbReference type="EMBL" id="KZ451903">
    <property type="protein sequence ID" value="PKA64614.1"/>
    <property type="molecule type" value="Genomic_DNA"/>
</dbReference>
<dbReference type="GO" id="GO:0016020">
    <property type="term" value="C:membrane"/>
    <property type="evidence" value="ECO:0007669"/>
    <property type="project" value="UniProtKB-SubCell"/>
</dbReference>
<name>A0A2I0BA04_9ASPA</name>
<dbReference type="InterPro" id="IPR003406">
    <property type="entry name" value="Glyco_trans_14"/>
</dbReference>
<dbReference type="OrthoDB" id="773653at2759"/>
<evidence type="ECO:0000313" key="8">
    <source>
        <dbReference type="Proteomes" id="UP000236161"/>
    </source>
</evidence>
<reference evidence="7 8" key="1">
    <citation type="journal article" date="2017" name="Nature">
        <title>The Apostasia genome and the evolution of orchids.</title>
        <authorList>
            <person name="Zhang G.Q."/>
            <person name="Liu K.W."/>
            <person name="Li Z."/>
            <person name="Lohaus R."/>
            <person name="Hsiao Y.Y."/>
            <person name="Niu S.C."/>
            <person name="Wang J.Y."/>
            <person name="Lin Y.C."/>
            <person name="Xu Q."/>
            <person name="Chen L.J."/>
            <person name="Yoshida K."/>
            <person name="Fujiwara S."/>
            <person name="Wang Z.W."/>
            <person name="Zhang Y.Q."/>
            <person name="Mitsuda N."/>
            <person name="Wang M."/>
            <person name="Liu G.H."/>
            <person name="Pecoraro L."/>
            <person name="Huang H.X."/>
            <person name="Xiao X.J."/>
            <person name="Lin M."/>
            <person name="Wu X.Y."/>
            <person name="Wu W.L."/>
            <person name="Chen Y.Y."/>
            <person name="Chang S.B."/>
            <person name="Sakamoto S."/>
            <person name="Ohme-Takagi M."/>
            <person name="Yagi M."/>
            <person name="Zeng S.J."/>
            <person name="Shen C.Y."/>
            <person name="Yeh C.M."/>
            <person name="Luo Y.B."/>
            <person name="Tsai W.C."/>
            <person name="Van de Peer Y."/>
            <person name="Liu Z.J."/>
        </authorList>
    </citation>
    <scope>NUCLEOTIDE SEQUENCE [LARGE SCALE GENOMIC DNA]</scope>
    <source>
        <strain evidence="8">cv. Shenzhen</strain>
        <tissue evidence="7">Stem</tissue>
    </source>
</reference>
<keyword evidence="8" id="KW-1185">Reference proteome</keyword>
<keyword evidence="2" id="KW-0328">Glycosyltransferase</keyword>
<comment type="subcellular location">
    <subcellularLocation>
        <location evidence="1">Membrane</location>
        <topology evidence="1">Single-pass type II membrane protein</topology>
    </subcellularLocation>
</comment>
<dbReference type="Proteomes" id="UP000236161">
    <property type="component" value="Unassembled WGS sequence"/>
</dbReference>
<feature type="compositionally biased region" description="Polar residues" evidence="6">
    <location>
        <begin position="1"/>
        <end position="19"/>
    </location>
</feature>
<organism evidence="7 8">
    <name type="scientific">Apostasia shenzhenica</name>
    <dbReference type="NCBI Taxonomy" id="1088818"/>
    <lineage>
        <taxon>Eukaryota</taxon>
        <taxon>Viridiplantae</taxon>
        <taxon>Streptophyta</taxon>
        <taxon>Embryophyta</taxon>
        <taxon>Tracheophyta</taxon>
        <taxon>Spermatophyta</taxon>
        <taxon>Magnoliopsida</taxon>
        <taxon>Liliopsida</taxon>
        <taxon>Asparagales</taxon>
        <taxon>Orchidaceae</taxon>
        <taxon>Apostasioideae</taxon>
        <taxon>Apostasia</taxon>
    </lineage>
</organism>
<dbReference type="AlphaFoldDB" id="A0A2I0BA04"/>